<keyword evidence="2" id="KW-1185">Reference proteome</keyword>
<reference evidence="1" key="2">
    <citation type="submission" date="2021-01" db="EMBL/GenBank/DDBJ databases">
        <authorList>
            <person name="Schikora-Tamarit M.A."/>
        </authorList>
    </citation>
    <scope>NUCLEOTIDE SEQUENCE</scope>
    <source>
        <strain evidence="1">CBS2887</strain>
    </source>
</reference>
<protein>
    <submittedName>
        <fullName evidence="1">Uncharacterized protein</fullName>
    </submittedName>
</protein>
<comment type="caution">
    <text evidence="1">The sequence shown here is derived from an EMBL/GenBank/DDBJ whole genome shotgun (WGS) entry which is preliminary data.</text>
</comment>
<dbReference type="Proteomes" id="UP000774326">
    <property type="component" value="Unassembled WGS sequence"/>
</dbReference>
<reference evidence="1" key="1">
    <citation type="journal article" date="2021" name="Open Biol.">
        <title>Shared evolutionary footprints suggest mitochondrial oxidative damage underlies multiple complex I losses in fungi.</title>
        <authorList>
            <person name="Schikora-Tamarit M.A."/>
            <person name="Marcet-Houben M."/>
            <person name="Nosek J."/>
            <person name="Gabaldon T."/>
        </authorList>
    </citation>
    <scope>NUCLEOTIDE SEQUENCE</scope>
    <source>
        <strain evidence="1">CBS2887</strain>
    </source>
</reference>
<proteinExistence type="predicted"/>
<dbReference type="AlphaFoldDB" id="A0A9P8PZE5"/>
<gene>
    <name evidence="1" type="ORF">WICPIJ_007623</name>
</gene>
<evidence type="ECO:0000313" key="2">
    <source>
        <dbReference type="Proteomes" id="UP000774326"/>
    </source>
</evidence>
<accession>A0A9P8PZE5</accession>
<evidence type="ECO:0000313" key="1">
    <source>
        <dbReference type="EMBL" id="KAH3681407.1"/>
    </source>
</evidence>
<name>A0A9P8PZE5_WICPI</name>
<dbReference type="EMBL" id="JAEUBG010004429">
    <property type="protein sequence ID" value="KAH3681407.1"/>
    <property type="molecule type" value="Genomic_DNA"/>
</dbReference>
<organism evidence="1 2">
    <name type="scientific">Wickerhamomyces pijperi</name>
    <name type="common">Yeast</name>
    <name type="synonym">Pichia pijperi</name>
    <dbReference type="NCBI Taxonomy" id="599730"/>
    <lineage>
        <taxon>Eukaryota</taxon>
        <taxon>Fungi</taxon>
        <taxon>Dikarya</taxon>
        <taxon>Ascomycota</taxon>
        <taxon>Saccharomycotina</taxon>
        <taxon>Saccharomycetes</taxon>
        <taxon>Phaffomycetales</taxon>
        <taxon>Wickerhamomycetaceae</taxon>
        <taxon>Wickerhamomyces</taxon>
    </lineage>
</organism>
<sequence length="101" mass="11170">MTSSKFGTRTGEESCGKGTLGFVNDELGQLFRWLVAGNQWESVELVFNSFSHLLLDFFITVGNGGDSGTRVGIDQILQFTSDLVSDGDVDTLTRDDLWNWT</sequence>